<evidence type="ECO:0000256" key="2">
    <source>
        <dbReference type="ARBA" id="ARBA00022491"/>
    </source>
</evidence>
<dbReference type="Gene3D" id="1.10.10.10">
    <property type="entry name" value="Winged helix-like DNA-binding domain superfamily/Winged helix DNA-binding domain"/>
    <property type="match status" value="1"/>
</dbReference>
<comment type="caution">
    <text evidence="7">The sequence shown here is derived from an EMBL/GenBank/DDBJ whole genome shotgun (WGS) entry which is preliminary data.</text>
</comment>
<evidence type="ECO:0000313" key="8">
    <source>
        <dbReference type="Proteomes" id="UP001166251"/>
    </source>
</evidence>
<gene>
    <name evidence="7" type="ORF">K0504_01290</name>
</gene>
<evidence type="ECO:0000256" key="6">
    <source>
        <dbReference type="ARBA" id="ARBA00023163"/>
    </source>
</evidence>
<evidence type="ECO:0000256" key="1">
    <source>
        <dbReference type="ARBA" id="ARBA00007957"/>
    </source>
</evidence>
<evidence type="ECO:0000256" key="5">
    <source>
        <dbReference type="ARBA" id="ARBA00023125"/>
    </source>
</evidence>
<keyword evidence="3" id="KW-0862">Zinc</keyword>
<keyword evidence="8" id="KW-1185">Reference proteome</keyword>
<dbReference type="PANTHER" id="PTHR33202">
    <property type="entry name" value="ZINC UPTAKE REGULATION PROTEIN"/>
    <property type="match status" value="1"/>
</dbReference>
<organism evidence="7 8">
    <name type="scientific">Neiella holothuriorum</name>
    <dbReference type="NCBI Taxonomy" id="2870530"/>
    <lineage>
        <taxon>Bacteria</taxon>
        <taxon>Pseudomonadati</taxon>
        <taxon>Pseudomonadota</taxon>
        <taxon>Gammaproteobacteria</taxon>
        <taxon>Alteromonadales</taxon>
        <taxon>Echinimonadaceae</taxon>
        <taxon>Neiella</taxon>
    </lineage>
</organism>
<keyword evidence="5" id="KW-0238">DNA-binding</keyword>
<dbReference type="InterPro" id="IPR036388">
    <property type="entry name" value="WH-like_DNA-bd_sf"/>
</dbReference>
<comment type="similarity">
    <text evidence="1">Belongs to the Fur family.</text>
</comment>
<keyword evidence="2" id="KW-0678">Repressor</keyword>
<sequence>MTMNVERGLASAKQKCHDTGVRFTEKREALLKLLLSASTPLSAYELVDVYNKTNEHSIQAMSVYRILDLFVEMDLVHKLSSSNKYVTCAHLTCDHHHHEQFFLVCKSCGTSREISMSSPLITQIEKSAKEAGFTLLQSQFELNGLCGECQNKSA</sequence>
<protein>
    <submittedName>
        <fullName evidence="7">Transcriptional repressor</fullName>
    </submittedName>
</protein>
<reference evidence="7" key="1">
    <citation type="submission" date="2021-07" db="EMBL/GenBank/DDBJ databases">
        <title>Neiella marina sp. nov., isolated from the intestinal content of sea cucumber Apostichopus japonicus.</title>
        <authorList>
            <person name="Bai X."/>
        </authorList>
    </citation>
    <scope>NUCLEOTIDE SEQUENCE</scope>
    <source>
        <strain evidence="7">126</strain>
    </source>
</reference>
<dbReference type="PANTHER" id="PTHR33202:SF6">
    <property type="entry name" value="ZINC UPTAKE REGULATION PROTEIN"/>
    <property type="match status" value="1"/>
</dbReference>
<evidence type="ECO:0000256" key="3">
    <source>
        <dbReference type="ARBA" id="ARBA00022833"/>
    </source>
</evidence>
<dbReference type="InterPro" id="IPR043135">
    <property type="entry name" value="Fur_C"/>
</dbReference>
<dbReference type="InterPro" id="IPR036390">
    <property type="entry name" value="WH_DNA-bd_sf"/>
</dbReference>
<keyword evidence="6" id="KW-0804">Transcription</keyword>
<dbReference type="SUPFAM" id="SSF46785">
    <property type="entry name" value="Winged helix' DNA-binding domain"/>
    <property type="match status" value="1"/>
</dbReference>
<dbReference type="RefSeq" id="WP_220102329.1">
    <property type="nucleotide sequence ID" value="NZ_JAHZSS010000001.1"/>
</dbReference>
<evidence type="ECO:0000256" key="4">
    <source>
        <dbReference type="ARBA" id="ARBA00023015"/>
    </source>
</evidence>
<evidence type="ECO:0000313" key="7">
    <source>
        <dbReference type="EMBL" id="MBW8189655.1"/>
    </source>
</evidence>
<dbReference type="Pfam" id="PF01475">
    <property type="entry name" value="FUR"/>
    <property type="match status" value="1"/>
</dbReference>
<dbReference type="EMBL" id="JAHZSS010000001">
    <property type="protein sequence ID" value="MBW8189655.1"/>
    <property type="molecule type" value="Genomic_DNA"/>
</dbReference>
<accession>A0ABS7EBE3</accession>
<keyword evidence="4" id="KW-0805">Transcription regulation</keyword>
<dbReference type="InterPro" id="IPR002481">
    <property type="entry name" value="FUR"/>
</dbReference>
<proteinExistence type="inferred from homology"/>
<dbReference type="Proteomes" id="UP001166251">
    <property type="component" value="Unassembled WGS sequence"/>
</dbReference>
<name>A0ABS7EBE3_9GAMM</name>
<dbReference type="Gene3D" id="3.30.1490.190">
    <property type="match status" value="1"/>
</dbReference>